<reference evidence="1" key="1">
    <citation type="submission" date="2015-03" db="EMBL/GenBank/DDBJ databases">
        <title>Metagenome Sequencing of an Archaeal-Dominated Microbial Community from a Hot Spring at the Los Azufres Geothermal Field, Mexico.</title>
        <authorList>
            <person name="Servin-Garciduenas L.E."/>
            <person name="Martinez-Romero E."/>
        </authorList>
    </citation>
    <scope>NUCLEOTIDE SEQUENCE [LARGE SCALE GENOMIC DNA]</scope>
    <source>
        <strain evidence="1">AZ1-454</strain>
    </source>
</reference>
<evidence type="ECO:0000313" key="2">
    <source>
        <dbReference type="EMBL" id="MCL7344300.1"/>
    </source>
</evidence>
<dbReference type="EMBL" id="JZWS02000006">
    <property type="protein sequence ID" value="MCL7344300.1"/>
    <property type="molecule type" value="Genomic_DNA"/>
</dbReference>
<proteinExistence type="predicted"/>
<comment type="caution">
    <text evidence="1">The sequence shown here is derived from an EMBL/GenBank/DDBJ whole genome shotgun (WGS) entry which is preliminary data.</text>
</comment>
<evidence type="ECO:0008006" key="3">
    <source>
        <dbReference type="Google" id="ProtNLM"/>
    </source>
</evidence>
<accession>A0A0F2LQE2</accession>
<dbReference type="EMBL" id="JZWS01000060">
    <property type="protein sequence ID" value="KJR78705.1"/>
    <property type="molecule type" value="Genomic_DNA"/>
</dbReference>
<sequence length="374" mass="43446">MFITADESTFYSYPSLPRRLIPSFYRKNKYPPYGVRKIEAIVGAKVITPESLENLPGGVLGVYVNDPLGMTEVSKGLQEVFGDPPFHVEAFRMFSERLRALKGKFKVIVGGPGSWELALDPPDWVDTVFVGEAEETLPKLLRQGEFPKVVYGEKAKRFFPIKSPSSLSEVEVMRGERRVPMDVVKEELRVQSRRGRVNLIANDLFSYGEGLEVLLRTAREYGEVYFSHVTQESSANVDLQAVKEILGLNQRNWRSPVLLSKWGSCRVEEVEREVLKELNENFIYPTVYIEEEKATEYFAFKSILIPLPNTPRYYEVLYKCWLHNRELLHFKFARVVDYVLRKNAETKGEYLKRLNLRENFFKFLLFFVRSYFSL</sequence>
<name>A0A0F2LQE2_9CREN</name>
<dbReference type="AlphaFoldDB" id="A0A0F2LQE2"/>
<reference evidence="2" key="2">
    <citation type="submission" date="2022-05" db="EMBL/GenBank/DDBJ databases">
        <title>Metagenome Sequencing of an Archaeal-Dominated Microbial Community from a Hot Spring at the Los Azufres Geothermal Field, Mexico.</title>
        <authorList>
            <person name="Marin-Paredes R."/>
            <person name="Martinez-Romero E."/>
            <person name="Servin-Garciduenas L.E."/>
        </authorList>
    </citation>
    <scope>NUCLEOTIDE SEQUENCE</scope>
    <source>
        <strain evidence="2">AZ1-454</strain>
    </source>
</reference>
<evidence type="ECO:0000313" key="1">
    <source>
        <dbReference type="EMBL" id="KJR78705.1"/>
    </source>
</evidence>
<gene>
    <name evidence="2" type="ORF">TQ35_006990</name>
    <name evidence="1" type="ORF">TQ35_05805</name>
</gene>
<organism evidence="1">
    <name type="scientific">Candidatus Aramenus sulfurataquae</name>
    <dbReference type="NCBI Taxonomy" id="1326980"/>
    <lineage>
        <taxon>Archaea</taxon>
        <taxon>Thermoproteota</taxon>
        <taxon>Thermoprotei</taxon>
        <taxon>Sulfolobales</taxon>
        <taxon>Sulfolobaceae</taxon>
        <taxon>Candidatus Aramenus</taxon>
    </lineage>
</organism>
<protein>
    <recommendedName>
        <fullName evidence="3">Radical SAM protein</fullName>
    </recommendedName>
</protein>